<keyword evidence="5" id="KW-0449">Lipoprotein</keyword>
<dbReference type="InterPro" id="IPR050957">
    <property type="entry name" value="BMP_lipoprotein"/>
</dbReference>
<keyword evidence="3" id="KW-0732">Signal</keyword>
<keyword evidence="4" id="KW-0472">Membrane</keyword>
<comment type="subcellular location">
    <subcellularLocation>
        <location evidence="1">Cell membrane</location>
    </subcellularLocation>
</comment>
<dbReference type="InterPro" id="IPR003760">
    <property type="entry name" value="PnrA-like"/>
</dbReference>
<dbReference type="PANTHER" id="PTHR34296:SF2">
    <property type="entry name" value="ABC TRANSPORTER GUANOSINE-BINDING PROTEIN NUPN"/>
    <property type="match status" value="1"/>
</dbReference>
<feature type="domain" description="ABC transporter substrate-binding protein PnrA-like" evidence="6">
    <location>
        <begin position="48"/>
        <end position="131"/>
    </location>
</feature>
<proteinExistence type="predicted"/>
<dbReference type="Gene3D" id="3.40.50.2300">
    <property type="match status" value="1"/>
</dbReference>
<evidence type="ECO:0000256" key="5">
    <source>
        <dbReference type="ARBA" id="ARBA00023288"/>
    </source>
</evidence>
<organism evidence="7">
    <name type="scientific">marine sediment metagenome</name>
    <dbReference type="NCBI Taxonomy" id="412755"/>
    <lineage>
        <taxon>unclassified sequences</taxon>
        <taxon>metagenomes</taxon>
        <taxon>ecological metagenomes</taxon>
    </lineage>
</organism>
<keyword evidence="2" id="KW-1003">Cell membrane</keyword>
<evidence type="ECO:0000256" key="3">
    <source>
        <dbReference type="ARBA" id="ARBA00022729"/>
    </source>
</evidence>
<reference evidence="7" key="1">
    <citation type="journal article" date="2014" name="Front. Microbiol.">
        <title>High frequency of phylogenetically diverse reductive dehalogenase-homologous genes in deep subseafloor sedimentary metagenomes.</title>
        <authorList>
            <person name="Kawai M."/>
            <person name="Futagami T."/>
            <person name="Toyoda A."/>
            <person name="Takaki Y."/>
            <person name="Nishi S."/>
            <person name="Hori S."/>
            <person name="Arai W."/>
            <person name="Tsubouchi T."/>
            <person name="Morono Y."/>
            <person name="Uchiyama I."/>
            <person name="Ito T."/>
            <person name="Fujiyama A."/>
            <person name="Inagaki F."/>
            <person name="Takami H."/>
        </authorList>
    </citation>
    <scope>NUCLEOTIDE SEQUENCE</scope>
    <source>
        <strain evidence="7">Expedition CK06-06</strain>
    </source>
</reference>
<evidence type="ECO:0000256" key="2">
    <source>
        <dbReference type="ARBA" id="ARBA00022475"/>
    </source>
</evidence>
<evidence type="ECO:0000313" key="7">
    <source>
        <dbReference type="EMBL" id="GAG57169.1"/>
    </source>
</evidence>
<evidence type="ECO:0000256" key="1">
    <source>
        <dbReference type="ARBA" id="ARBA00004236"/>
    </source>
</evidence>
<sequence length="133" mass="14486">MNFFKKIFLTIVTLSIITSLSLTFTGCPTPVTEEPTATEEPEAPVEFKAAMSTDVGKLGDKSFNDGVYAGLEKAEAELGVEIEVVIAEQQTDYVPNLTKLAEDGNNVVFAVGFMMSDSIKEVAEKFPDTYFKS</sequence>
<dbReference type="GO" id="GO:0005886">
    <property type="term" value="C:plasma membrane"/>
    <property type="evidence" value="ECO:0007669"/>
    <property type="project" value="UniProtKB-SubCell"/>
</dbReference>
<dbReference type="AlphaFoldDB" id="X0YLN1"/>
<evidence type="ECO:0000256" key="4">
    <source>
        <dbReference type="ARBA" id="ARBA00023136"/>
    </source>
</evidence>
<dbReference type="EMBL" id="BART01003474">
    <property type="protein sequence ID" value="GAG57169.1"/>
    <property type="molecule type" value="Genomic_DNA"/>
</dbReference>
<comment type="caution">
    <text evidence="7">The sequence shown here is derived from an EMBL/GenBank/DDBJ whole genome shotgun (WGS) entry which is preliminary data.</text>
</comment>
<gene>
    <name evidence="7" type="ORF">S01H4_09551</name>
</gene>
<name>X0YLN1_9ZZZZ</name>
<accession>X0YLN1</accession>
<dbReference type="PROSITE" id="PS51257">
    <property type="entry name" value="PROKAR_LIPOPROTEIN"/>
    <property type="match status" value="1"/>
</dbReference>
<evidence type="ECO:0000259" key="6">
    <source>
        <dbReference type="Pfam" id="PF02608"/>
    </source>
</evidence>
<protein>
    <recommendedName>
        <fullName evidence="6">ABC transporter substrate-binding protein PnrA-like domain-containing protein</fullName>
    </recommendedName>
</protein>
<dbReference type="Pfam" id="PF02608">
    <property type="entry name" value="Bmp"/>
    <property type="match status" value="1"/>
</dbReference>
<dbReference type="PANTHER" id="PTHR34296">
    <property type="entry name" value="TRANSCRIPTIONAL ACTIVATOR PROTEIN MED"/>
    <property type="match status" value="1"/>
</dbReference>